<keyword evidence="3" id="KW-1185">Reference proteome</keyword>
<gene>
    <name evidence="2" type="ORF">PMZ80_000193</name>
</gene>
<dbReference type="EMBL" id="JAVHJV010000001">
    <property type="protein sequence ID" value="KAK5946054.1"/>
    <property type="molecule type" value="Genomic_DNA"/>
</dbReference>
<evidence type="ECO:0000313" key="2">
    <source>
        <dbReference type="EMBL" id="KAK5946054.1"/>
    </source>
</evidence>
<feature type="compositionally biased region" description="Low complexity" evidence="1">
    <location>
        <begin position="27"/>
        <end position="40"/>
    </location>
</feature>
<feature type="compositionally biased region" description="Polar residues" evidence="1">
    <location>
        <begin position="112"/>
        <end position="158"/>
    </location>
</feature>
<proteinExistence type="predicted"/>
<accession>A0ABR0S0L9</accession>
<protein>
    <submittedName>
        <fullName evidence="2">Uncharacterized protein</fullName>
    </submittedName>
</protein>
<dbReference type="Proteomes" id="UP001334248">
    <property type="component" value="Unassembled WGS sequence"/>
</dbReference>
<reference evidence="2 3" key="1">
    <citation type="journal article" date="2023" name="Res Sq">
        <title>Genomic and morphological characterization of Knufia obscura isolated from the Mars 2020 spacecraft assembly facility.</title>
        <authorList>
            <person name="Chander A.M."/>
            <person name="Teixeira M.M."/>
            <person name="Singh N.K."/>
            <person name="Williams M.P."/>
            <person name="Parker C.W."/>
            <person name="Leo P."/>
            <person name="Stajich J.E."/>
            <person name="Torok T."/>
            <person name="Tighe S."/>
            <person name="Mason C.E."/>
            <person name="Venkateswaran K."/>
        </authorList>
    </citation>
    <scope>NUCLEOTIDE SEQUENCE [LARGE SCALE GENOMIC DNA]</scope>
    <source>
        <strain evidence="2 3">CCFEE 5817</strain>
    </source>
</reference>
<evidence type="ECO:0000256" key="1">
    <source>
        <dbReference type="SAM" id="MobiDB-lite"/>
    </source>
</evidence>
<name>A0ABR0S0L9_9EURO</name>
<feature type="region of interest" description="Disordered" evidence="1">
    <location>
        <begin position="1"/>
        <end position="80"/>
    </location>
</feature>
<sequence length="158" mass="16737">MSPTVMRSCKKKNDLEARTHDSSSGPSTRSKTASSASTTARGKRATATRRSSHPLAETPITMPADDSLPPSMPTSYSLPDDLSTLLDATATSTAQELQTVPSCYDDSFAAPSASTSQEAQPASSYQEDSFDAQMQGSLTFTVESQPMSDLSSSQQQNT</sequence>
<dbReference type="RefSeq" id="XP_064734144.1">
    <property type="nucleotide sequence ID" value="XM_064868647.1"/>
</dbReference>
<evidence type="ECO:0000313" key="3">
    <source>
        <dbReference type="Proteomes" id="UP001334248"/>
    </source>
</evidence>
<feature type="compositionally biased region" description="Basic and acidic residues" evidence="1">
    <location>
        <begin position="11"/>
        <end position="21"/>
    </location>
</feature>
<feature type="compositionally biased region" description="Basic residues" evidence="1">
    <location>
        <begin position="41"/>
        <end position="52"/>
    </location>
</feature>
<organism evidence="2 3">
    <name type="scientific">Knufia obscura</name>
    <dbReference type="NCBI Taxonomy" id="1635080"/>
    <lineage>
        <taxon>Eukaryota</taxon>
        <taxon>Fungi</taxon>
        <taxon>Dikarya</taxon>
        <taxon>Ascomycota</taxon>
        <taxon>Pezizomycotina</taxon>
        <taxon>Eurotiomycetes</taxon>
        <taxon>Chaetothyriomycetidae</taxon>
        <taxon>Chaetothyriales</taxon>
        <taxon>Trichomeriaceae</taxon>
        <taxon>Knufia</taxon>
    </lineage>
</organism>
<feature type="region of interest" description="Disordered" evidence="1">
    <location>
        <begin position="104"/>
        <end position="158"/>
    </location>
</feature>
<comment type="caution">
    <text evidence="2">The sequence shown here is derived from an EMBL/GenBank/DDBJ whole genome shotgun (WGS) entry which is preliminary data.</text>
</comment>
<dbReference type="GeneID" id="89993642"/>